<dbReference type="Proteomes" id="UP000584325">
    <property type="component" value="Unassembled WGS sequence"/>
</dbReference>
<sequence>MHEHECAGQAAASTAPPDRREPEGEGRQAPLEHREKLVKVKKLAHMIALMGVVGPAIAQ</sequence>
<comment type="caution">
    <text evidence="2">The sequence shown here is derived from an EMBL/GenBank/DDBJ whole genome shotgun (WGS) entry which is preliminary data.</text>
</comment>
<organism evidence="2 3">
    <name type="scientific">Pseudoduganella umbonata</name>
    <dbReference type="NCBI Taxonomy" id="864828"/>
    <lineage>
        <taxon>Bacteria</taxon>
        <taxon>Pseudomonadati</taxon>
        <taxon>Pseudomonadota</taxon>
        <taxon>Betaproteobacteria</taxon>
        <taxon>Burkholderiales</taxon>
        <taxon>Oxalobacteraceae</taxon>
        <taxon>Telluria group</taxon>
        <taxon>Pseudoduganella</taxon>
    </lineage>
</organism>
<dbReference type="RefSeq" id="WP_229422279.1">
    <property type="nucleotide sequence ID" value="NZ_CP040017.1"/>
</dbReference>
<feature type="region of interest" description="Disordered" evidence="1">
    <location>
        <begin position="1"/>
        <end position="34"/>
    </location>
</feature>
<protein>
    <submittedName>
        <fullName evidence="2">Uncharacterized protein</fullName>
    </submittedName>
</protein>
<evidence type="ECO:0000313" key="2">
    <source>
        <dbReference type="EMBL" id="MBB3222231.1"/>
    </source>
</evidence>
<accession>A0A7W5EBS5</accession>
<reference evidence="2 3" key="1">
    <citation type="submission" date="2020-08" db="EMBL/GenBank/DDBJ databases">
        <title>Genomic Encyclopedia of Type Strains, Phase III (KMG-III): the genomes of soil and plant-associated and newly described type strains.</title>
        <authorList>
            <person name="Whitman W."/>
        </authorList>
    </citation>
    <scope>NUCLEOTIDE SEQUENCE [LARGE SCALE GENOMIC DNA]</scope>
    <source>
        <strain evidence="2 3">CECT 7753</strain>
    </source>
</reference>
<evidence type="ECO:0000256" key="1">
    <source>
        <dbReference type="SAM" id="MobiDB-lite"/>
    </source>
</evidence>
<feature type="compositionally biased region" description="Basic and acidic residues" evidence="1">
    <location>
        <begin position="17"/>
        <end position="34"/>
    </location>
</feature>
<dbReference type="EMBL" id="JACHXS010000005">
    <property type="protein sequence ID" value="MBB3222231.1"/>
    <property type="molecule type" value="Genomic_DNA"/>
</dbReference>
<name>A0A7W5EBS5_9BURK</name>
<gene>
    <name evidence="2" type="ORF">FHS02_003050</name>
</gene>
<dbReference type="AlphaFoldDB" id="A0A7W5EBS5"/>
<evidence type="ECO:0000313" key="3">
    <source>
        <dbReference type="Proteomes" id="UP000584325"/>
    </source>
</evidence>
<proteinExistence type="predicted"/>